<feature type="transmembrane region" description="Helical" evidence="2">
    <location>
        <begin position="308"/>
        <end position="329"/>
    </location>
</feature>
<dbReference type="RefSeq" id="WP_320686557.1">
    <property type="nucleotide sequence ID" value="NZ_JAXBLV010000144.1"/>
</dbReference>
<feature type="transmembrane region" description="Helical" evidence="2">
    <location>
        <begin position="341"/>
        <end position="363"/>
    </location>
</feature>
<protein>
    <submittedName>
        <fullName evidence="3">Zinc-ribbon domain-containing protein</fullName>
    </submittedName>
</protein>
<feature type="region of interest" description="Disordered" evidence="1">
    <location>
        <begin position="33"/>
        <end position="127"/>
    </location>
</feature>
<name>A0ABU5EZ32_9BACT</name>
<gene>
    <name evidence="3" type="ORF">R5W23_001044</name>
</gene>
<keyword evidence="2" id="KW-1133">Transmembrane helix</keyword>
<feature type="transmembrane region" description="Helical" evidence="2">
    <location>
        <begin position="144"/>
        <end position="163"/>
    </location>
</feature>
<dbReference type="EMBL" id="JAXBLV010000144">
    <property type="protein sequence ID" value="MDY3559872.1"/>
    <property type="molecule type" value="Genomic_DNA"/>
</dbReference>
<accession>A0ABU5EZ32</accession>
<dbReference type="Proteomes" id="UP001272242">
    <property type="component" value="Unassembled WGS sequence"/>
</dbReference>
<reference evidence="4" key="1">
    <citation type="journal article" date="2023" name="Mar. Drugs">
        <title>Gemmata algarum, a Novel Planctomycete Isolated from an Algal Mat, Displays Antimicrobial Activity.</title>
        <authorList>
            <person name="Kumar G."/>
            <person name="Kallscheuer N."/>
            <person name="Kashif M."/>
            <person name="Ahamad S."/>
            <person name="Jagadeeshwari U."/>
            <person name="Pannikurungottu S."/>
            <person name="Haufschild T."/>
            <person name="Kabuu M."/>
            <person name="Sasikala C."/>
            <person name="Jogler C."/>
            <person name="Ramana C."/>
        </authorList>
    </citation>
    <scope>NUCLEOTIDE SEQUENCE [LARGE SCALE GENOMIC DNA]</scope>
    <source>
        <strain evidence="4">JC673</strain>
    </source>
</reference>
<feature type="transmembrane region" description="Helical" evidence="2">
    <location>
        <begin position="202"/>
        <end position="226"/>
    </location>
</feature>
<keyword evidence="4" id="KW-1185">Reference proteome</keyword>
<keyword evidence="2" id="KW-0812">Transmembrane</keyword>
<feature type="transmembrane region" description="Helical" evidence="2">
    <location>
        <begin position="266"/>
        <end position="288"/>
    </location>
</feature>
<evidence type="ECO:0000313" key="4">
    <source>
        <dbReference type="Proteomes" id="UP001272242"/>
    </source>
</evidence>
<feature type="transmembrane region" description="Helical" evidence="2">
    <location>
        <begin position="238"/>
        <end position="259"/>
    </location>
</feature>
<organism evidence="3 4">
    <name type="scientific">Gemmata algarum</name>
    <dbReference type="NCBI Taxonomy" id="2975278"/>
    <lineage>
        <taxon>Bacteria</taxon>
        <taxon>Pseudomonadati</taxon>
        <taxon>Planctomycetota</taxon>
        <taxon>Planctomycetia</taxon>
        <taxon>Gemmatales</taxon>
        <taxon>Gemmataceae</taxon>
        <taxon>Gemmata</taxon>
    </lineage>
</organism>
<sequence length="375" mass="39059">MPVVACPKCPAQLKTPDGVSGNVKCPKCGSIFPVSAPVPTGNHVTGGEPAPQSPSPPVAPAAGYDDFEVVDETPRRSRDWDEADERPRSRKRDRGDDDEYEDRRRRKKTRRRDDDDDDDWPRPQRRPAGFGLARTGALMLGTGAWIYMGTFGLLALLALFGWAGGEQPWPLMGLAGLAGCANWVVSLIGLGFCIAGPERARGAAIAATVLSVVHLGLLFVGLALRGGAPDRFGGGDPMWVTMATAIPSLNGVLSLLLYAPQAFGSGVLVAFLAGGCEVARLILIALTLKGLAQAARSRAAAARAGPAVMAVAGVCGGVTAVTLFVTILVAEWGLMRAGLHLAAAVSLLSQLAYALMMMAPALLAKDTASALAARA</sequence>
<evidence type="ECO:0000256" key="1">
    <source>
        <dbReference type="SAM" id="MobiDB-lite"/>
    </source>
</evidence>
<keyword evidence="2" id="KW-0472">Membrane</keyword>
<proteinExistence type="predicted"/>
<evidence type="ECO:0000256" key="2">
    <source>
        <dbReference type="SAM" id="Phobius"/>
    </source>
</evidence>
<evidence type="ECO:0000313" key="3">
    <source>
        <dbReference type="EMBL" id="MDY3559872.1"/>
    </source>
</evidence>
<comment type="caution">
    <text evidence="3">The sequence shown here is derived from an EMBL/GenBank/DDBJ whole genome shotgun (WGS) entry which is preliminary data.</text>
</comment>
<feature type="transmembrane region" description="Helical" evidence="2">
    <location>
        <begin position="169"/>
        <end position="195"/>
    </location>
</feature>